<dbReference type="RefSeq" id="WP_156858592.1">
    <property type="nucleotide sequence ID" value="NZ_WOWR01000005.1"/>
</dbReference>
<accession>A0A7V8EJB4</accession>
<reference evidence="1 2" key="1">
    <citation type="submission" date="2019-12" db="EMBL/GenBank/DDBJ databases">
        <authorList>
            <person name="Woiski C."/>
        </authorList>
    </citation>
    <scope>NUCLEOTIDE SEQUENCE [LARGE SCALE GENOMIC DNA]</scope>
    <source>
        <strain evidence="1 2">BOE100</strain>
    </source>
</reference>
<protein>
    <submittedName>
        <fullName evidence="1">Uncharacterized protein</fullName>
    </submittedName>
</protein>
<gene>
    <name evidence="1" type="ORF">GN299_06305</name>
</gene>
<comment type="caution">
    <text evidence="1">The sequence shown here is derived from an EMBL/GenBank/DDBJ whole genome shotgun (WGS) entry which is preliminary data.</text>
</comment>
<proteinExistence type="predicted"/>
<dbReference type="EMBL" id="WOWR01000005">
    <property type="protein sequence ID" value="KAF0255699.1"/>
    <property type="molecule type" value="Genomic_DNA"/>
</dbReference>
<name>A0A7V8EJB4_PSEPU</name>
<evidence type="ECO:0000313" key="2">
    <source>
        <dbReference type="Proteomes" id="UP000442695"/>
    </source>
</evidence>
<organism evidence="1 2">
    <name type="scientific">Pseudomonas putida</name>
    <name type="common">Arthrobacter siderocapsulatus</name>
    <dbReference type="NCBI Taxonomy" id="303"/>
    <lineage>
        <taxon>Bacteria</taxon>
        <taxon>Pseudomonadati</taxon>
        <taxon>Pseudomonadota</taxon>
        <taxon>Gammaproteobacteria</taxon>
        <taxon>Pseudomonadales</taxon>
        <taxon>Pseudomonadaceae</taxon>
        <taxon>Pseudomonas</taxon>
    </lineage>
</organism>
<evidence type="ECO:0000313" key="1">
    <source>
        <dbReference type="EMBL" id="KAF0255699.1"/>
    </source>
</evidence>
<dbReference type="AlphaFoldDB" id="A0A7V8EJB4"/>
<sequence length="260" mass="29248">MANMPIHEAFKDETYALRFMLESPWHAVVLGRMPAAMQKYQRARIAAIKSGDAALLQDIELTIRFLRYEASDRVNIKFEYLVVEAFEALQGADAVEGLLDYQQRFIARQEAAEWDAVPGCRKLLHEFVEAGLSQSPSWGSEGGKANISQQTRLRLARHHLLGLTREAQQAYSSGERHKGWHLQQRCHQAKKLIAPLAILECKSKALTSIKALHGDEVSQPVLAWVKDNTRLREYEALRDAVQAVKLAPARPAQTLRAIAS</sequence>
<dbReference type="Proteomes" id="UP000442695">
    <property type="component" value="Unassembled WGS sequence"/>
</dbReference>